<keyword evidence="4 5" id="KW-0862">Zinc</keyword>
<evidence type="ECO:0000259" key="6">
    <source>
        <dbReference type="PROSITE" id="PS50103"/>
    </source>
</evidence>
<name>A0A0K2UQ14_LEPSM</name>
<evidence type="ECO:0000256" key="2">
    <source>
        <dbReference type="ARBA" id="ARBA00022737"/>
    </source>
</evidence>
<dbReference type="EMBL" id="HACA01022814">
    <property type="protein sequence ID" value="CDW40175.1"/>
    <property type="molecule type" value="Transcribed_RNA"/>
</dbReference>
<feature type="zinc finger region" description="C3H1-type" evidence="5">
    <location>
        <begin position="66"/>
        <end position="94"/>
    </location>
</feature>
<dbReference type="SMART" id="SM00356">
    <property type="entry name" value="ZnF_C3H1"/>
    <property type="match status" value="8"/>
</dbReference>
<dbReference type="OrthoDB" id="410307at2759"/>
<dbReference type="SUPFAM" id="SSF90229">
    <property type="entry name" value="CCCH zinc finger"/>
    <property type="match status" value="8"/>
</dbReference>
<dbReference type="InterPro" id="IPR000571">
    <property type="entry name" value="Znf_CCCH"/>
</dbReference>
<feature type="domain" description="C3H1-type" evidence="6">
    <location>
        <begin position="324"/>
        <end position="352"/>
    </location>
</feature>
<feature type="zinc finger region" description="C3H1-type" evidence="5">
    <location>
        <begin position="106"/>
        <end position="134"/>
    </location>
</feature>
<feature type="domain" description="C3H1-type" evidence="6">
    <location>
        <begin position="20"/>
        <end position="48"/>
    </location>
</feature>
<evidence type="ECO:0000256" key="4">
    <source>
        <dbReference type="ARBA" id="ARBA00022833"/>
    </source>
</evidence>
<feature type="zinc finger region" description="C3H1-type" evidence="5">
    <location>
        <begin position="166"/>
        <end position="194"/>
    </location>
</feature>
<feature type="domain" description="C3H1-type" evidence="6">
    <location>
        <begin position="214"/>
        <end position="242"/>
    </location>
</feature>
<feature type="zinc finger region" description="C3H1-type" evidence="5">
    <location>
        <begin position="20"/>
        <end position="48"/>
    </location>
</feature>
<feature type="zinc finger region" description="C3H1-type" evidence="5">
    <location>
        <begin position="265"/>
        <end position="293"/>
    </location>
</feature>
<protein>
    <recommendedName>
        <fullName evidence="6">C3H1-type domain-containing protein</fullName>
    </recommendedName>
</protein>
<keyword evidence="3 5" id="KW-0863">Zinc-finger</keyword>
<feature type="domain" description="C3H1-type" evidence="6">
    <location>
        <begin position="106"/>
        <end position="134"/>
    </location>
</feature>
<feature type="domain" description="C3H1-type" evidence="6">
    <location>
        <begin position="66"/>
        <end position="94"/>
    </location>
</feature>
<dbReference type="PROSITE" id="PS50103">
    <property type="entry name" value="ZF_C3H1"/>
    <property type="match status" value="8"/>
</dbReference>
<dbReference type="Pfam" id="PF00642">
    <property type="entry name" value="zf-CCCH"/>
    <property type="match status" value="5"/>
</dbReference>
<dbReference type="InterPro" id="IPR036855">
    <property type="entry name" value="Znf_CCCH_sf"/>
</dbReference>
<evidence type="ECO:0000313" key="7">
    <source>
        <dbReference type="EMBL" id="CDW40175.1"/>
    </source>
</evidence>
<feature type="domain" description="C3H1-type" evidence="6">
    <location>
        <begin position="265"/>
        <end position="293"/>
    </location>
</feature>
<dbReference type="KEGG" id="lsm:121118224"/>
<dbReference type="Pfam" id="PF18044">
    <property type="entry name" value="zf-CCCH_4"/>
    <property type="match status" value="1"/>
</dbReference>
<evidence type="ECO:0000256" key="5">
    <source>
        <dbReference type="PROSITE-ProRule" id="PRU00723"/>
    </source>
</evidence>
<evidence type="ECO:0000256" key="1">
    <source>
        <dbReference type="ARBA" id="ARBA00022723"/>
    </source>
</evidence>
<dbReference type="InterPro" id="IPR045877">
    <property type="entry name" value="ZFP36-like"/>
</dbReference>
<dbReference type="InterPro" id="IPR041367">
    <property type="entry name" value="Znf-CCCH_4"/>
</dbReference>
<dbReference type="GeneID" id="121118224"/>
<dbReference type="FunFam" id="4.10.1000.10:FF:000001">
    <property type="entry name" value="zinc finger CCCH domain-containing protein 15-like"/>
    <property type="match status" value="2"/>
</dbReference>
<feature type="domain" description="C3H1-type" evidence="6">
    <location>
        <begin position="417"/>
        <end position="445"/>
    </location>
</feature>
<dbReference type="PANTHER" id="PTHR12547:SF18">
    <property type="entry name" value="PROTEIN TIS11"/>
    <property type="match status" value="1"/>
</dbReference>
<dbReference type="Gene3D" id="4.10.1000.10">
    <property type="entry name" value="Zinc finger, CCCH-type"/>
    <property type="match status" value="8"/>
</dbReference>
<keyword evidence="1 5" id="KW-0479">Metal-binding</keyword>
<feature type="zinc finger region" description="C3H1-type" evidence="5">
    <location>
        <begin position="324"/>
        <end position="352"/>
    </location>
</feature>
<accession>A0A0K2UQ14</accession>
<dbReference type="AlphaFoldDB" id="A0A0K2UQ14"/>
<dbReference type="Pfam" id="PF14608">
    <property type="entry name" value="zf-CCCH_2"/>
    <property type="match status" value="2"/>
</dbReference>
<organism evidence="7">
    <name type="scientific">Lepeophtheirus salmonis</name>
    <name type="common">Salmon louse</name>
    <name type="synonym">Caligus salmonis</name>
    <dbReference type="NCBI Taxonomy" id="72036"/>
    <lineage>
        <taxon>Eukaryota</taxon>
        <taxon>Metazoa</taxon>
        <taxon>Ecdysozoa</taxon>
        <taxon>Arthropoda</taxon>
        <taxon>Crustacea</taxon>
        <taxon>Multicrustacea</taxon>
        <taxon>Hexanauplia</taxon>
        <taxon>Copepoda</taxon>
        <taxon>Siphonostomatoida</taxon>
        <taxon>Caligidae</taxon>
        <taxon>Lepeophtheirus</taxon>
    </lineage>
</organism>
<reference evidence="7" key="1">
    <citation type="submission" date="2014-05" db="EMBL/GenBank/DDBJ databases">
        <authorList>
            <person name="Chronopoulou M."/>
        </authorList>
    </citation>
    <scope>NUCLEOTIDE SEQUENCE</scope>
    <source>
        <tissue evidence="7">Whole organism</tissue>
    </source>
</reference>
<feature type="domain" description="C3H1-type" evidence="6">
    <location>
        <begin position="166"/>
        <end position="194"/>
    </location>
</feature>
<feature type="zinc finger region" description="C3H1-type" evidence="5">
    <location>
        <begin position="214"/>
        <end position="242"/>
    </location>
</feature>
<dbReference type="GO" id="GO:0008270">
    <property type="term" value="F:zinc ion binding"/>
    <property type="evidence" value="ECO:0007669"/>
    <property type="project" value="UniProtKB-KW"/>
</dbReference>
<sequence>MSNSETDKASTDGGDSLSSGWKTTLCQFYIQGNCNKSTDLCNFAHGTSDLRTPEGNPIGFEPTVDKYKSTLCAKFLSIGSCPFGVACRFAHGVRELRKPKNKNNPLFKTTLCKLFSESGFCPNAVNCQFAHGVAELRSKPIDSFELESLSPEERQRRLEKAKNTPGYKTKICSKYREHNHCEFGELCHFIHGNEVIPGIDLMHKNDNSNKFDATYKTTMCRKIMSKEMCEYGSKCRFAHSESELRKPLNVSMNAPHNTNYHNSLAFKTVLCSNYTETGQCKYGDNCQFAHGSEQLRLPQPLQANIQQQSIPPISKFSGNSPSVLYKTTMCANIRNKIPCPHGPSCLFAHSNGELRSPMQNISVNTYSTGNKPPMCQSLRVYGGGYSCYSIENSSMPLGSNAPRTYGIQLSSHMNNSAKKTAMCRHIQFNGICPRGNQCTFAHSHEELQGKQDDDKEDHVYFKRPGYIQT</sequence>
<dbReference type="RefSeq" id="XP_040568713.1">
    <property type="nucleotide sequence ID" value="XM_040712779.2"/>
</dbReference>
<keyword evidence="2" id="KW-0677">Repeat</keyword>
<proteinExistence type="predicted"/>
<dbReference type="GO" id="GO:0003729">
    <property type="term" value="F:mRNA binding"/>
    <property type="evidence" value="ECO:0007669"/>
    <property type="project" value="InterPro"/>
</dbReference>
<dbReference type="PANTHER" id="PTHR12547">
    <property type="entry name" value="CCCH ZINC FINGER/TIS11-RELATED"/>
    <property type="match status" value="1"/>
</dbReference>
<feature type="zinc finger region" description="C3H1-type" evidence="5">
    <location>
        <begin position="417"/>
        <end position="445"/>
    </location>
</feature>
<evidence type="ECO:0000256" key="3">
    <source>
        <dbReference type="ARBA" id="ARBA00022771"/>
    </source>
</evidence>